<evidence type="ECO:0000313" key="1">
    <source>
        <dbReference type="EMBL" id="UYV82695.1"/>
    </source>
</evidence>
<dbReference type="Proteomes" id="UP001235939">
    <property type="component" value="Chromosome 22"/>
</dbReference>
<evidence type="ECO:0000313" key="2">
    <source>
        <dbReference type="Proteomes" id="UP001235939"/>
    </source>
</evidence>
<sequence length="91" mass="10673">MKMSRKWCKIFFTRFLRVPIKRVFTSCQNDGDDVVVVLVSCPWIRSDRSVHNDPNTGQLRCLVRMDVLFWIDILTGILTPPLRGGREKQHK</sequence>
<protein>
    <recommendedName>
        <fullName evidence="3">Secreted protein</fullName>
    </recommendedName>
</protein>
<reference evidence="1 2" key="1">
    <citation type="submission" date="2022-03" db="EMBL/GenBank/DDBJ databases">
        <title>A chromosomal length assembly of Cordylochernes scorpioides.</title>
        <authorList>
            <person name="Zeh D."/>
            <person name="Zeh J."/>
        </authorList>
    </citation>
    <scope>NUCLEOTIDE SEQUENCE [LARGE SCALE GENOMIC DNA]</scope>
    <source>
        <strain evidence="1">IN4F17</strain>
        <tissue evidence="1">Whole Body</tissue>
    </source>
</reference>
<name>A0ABY6LT59_9ARAC</name>
<proteinExistence type="predicted"/>
<gene>
    <name evidence="1" type="ORF">LAZ67_22000577</name>
</gene>
<keyword evidence="2" id="KW-1185">Reference proteome</keyword>
<accession>A0ABY6LT59</accession>
<dbReference type="EMBL" id="CP092884">
    <property type="protein sequence ID" value="UYV82695.1"/>
    <property type="molecule type" value="Genomic_DNA"/>
</dbReference>
<organism evidence="1 2">
    <name type="scientific">Cordylochernes scorpioides</name>
    <dbReference type="NCBI Taxonomy" id="51811"/>
    <lineage>
        <taxon>Eukaryota</taxon>
        <taxon>Metazoa</taxon>
        <taxon>Ecdysozoa</taxon>
        <taxon>Arthropoda</taxon>
        <taxon>Chelicerata</taxon>
        <taxon>Arachnida</taxon>
        <taxon>Pseudoscorpiones</taxon>
        <taxon>Cheliferoidea</taxon>
        <taxon>Chernetidae</taxon>
        <taxon>Cordylochernes</taxon>
    </lineage>
</organism>
<evidence type="ECO:0008006" key="3">
    <source>
        <dbReference type="Google" id="ProtNLM"/>
    </source>
</evidence>